<sequence>MAPYSDYSGNDQLSHSALAGWADYAKGLIAMAQVKKTLERTGSHLDHNAPTRSTRQRQMLHKSGRTAGRAHEPRAHDRIATPLVVRSSCSRDSIWKFD</sequence>
<dbReference type="AlphaFoldDB" id="A0AAN7UQQ7"/>
<feature type="compositionally biased region" description="Basic and acidic residues" evidence="1">
    <location>
        <begin position="40"/>
        <end position="49"/>
    </location>
</feature>
<feature type="compositionally biased region" description="Basic residues" evidence="1">
    <location>
        <begin position="54"/>
        <end position="64"/>
    </location>
</feature>
<gene>
    <name evidence="2" type="ORF">RRF57_005576</name>
</gene>
<dbReference type="Proteomes" id="UP001305414">
    <property type="component" value="Unassembled WGS sequence"/>
</dbReference>
<protein>
    <submittedName>
        <fullName evidence="2">Uncharacterized protein</fullName>
    </submittedName>
</protein>
<proteinExistence type="predicted"/>
<name>A0AAN7UQQ7_9PEZI</name>
<comment type="caution">
    <text evidence="2">The sequence shown here is derived from an EMBL/GenBank/DDBJ whole genome shotgun (WGS) entry which is preliminary data.</text>
</comment>
<organism evidence="2 3">
    <name type="scientific">Xylaria bambusicola</name>
    <dbReference type="NCBI Taxonomy" id="326684"/>
    <lineage>
        <taxon>Eukaryota</taxon>
        <taxon>Fungi</taxon>
        <taxon>Dikarya</taxon>
        <taxon>Ascomycota</taxon>
        <taxon>Pezizomycotina</taxon>
        <taxon>Sordariomycetes</taxon>
        <taxon>Xylariomycetidae</taxon>
        <taxon>Xylariales</taxon>
        <taxon>Xylariaceae</taxon>
        <taxon>Xylaria</taxon>
    </lineage>
</organism>
<dbReference type="EMBL" id="JAWHQM010000013">
    <property type="protein sequence ID" value="KAK5629861.1"/>
    <property type="molecule type" value="Genomic_DNA"/>
</dbReference>
<evidence type="ECO:0000313" key="2">
    <source>
        <dbReference type="EMBL" id="KAK5629861.1"/>
    </source>
</evidence>
<reference evidence="2 3" key="1">
    <citation type="submission" date="2023-10" db="EMBL/GenBank/DDBJ databases">
        <title>Draft genome sequence of Xylaria bambusicola isolate GMP-LS, the root and basal stem rot pathogen of sugarcane in Indonesia.</title>
        <authorList>
            <person name="Selvaraj P."/>
            <person name="Muralishankar V."/>
            <person name="Muruganantham S."/>
            <person name="Sp S."/>
            <person name="Haryani S."/>
            <person name="Lau K.J.X."/>
            <person name="Naqvi N.I."/>
        </authorList>
    </citation>
    <scope>NUCLEOTIDE SEQUENCE [LARGE SCALE GENOMIC DNA]</scope>
    <source>
        <strain evidence="2">GMP-LS</strain>
    </source>
</reference>
<feature type="region of interest" description="Disordered" evidence="1">
    <location>
        <begin position="40"/>
        <end position="79"/>
    </location>
</feature>
<evidence type="ECO:0000256" key="1">
    <source>
        <dbReference type="SAM" id="MobiDB-lite"/>
    </source>
</evidence>
<evidence type="ECO:0000313" key="3">
    <source>
        <dbReference type="Proteomes" id="UP001305414"/>
    </source>
</evidence>
<accession>A0AAN7UQQ7</accession>
<feature type="compositionally biased region" description="Basic and acidic residues" evidence="1">
    <location>
        <begin position="69"/>
        <end position="79"/>
    </location>
</feature>
<keyword evidence="3" id="KW-1185">Reference proteome</keyword>